<gene>
    <name evidence="5" type="ORF">FLJC2902T_21310</name>
</gene>
<dbReference type="AlphaFoldDB" id="V6SL54"/>
<sequence length="185" mass="21254">MKQKIYTFIFFRLMGWKITGTVPTDIKKCVMIVVPHTSWHDFYLGIFTRGITGLEINWVGKKELFKFPFGAYFKWMGGAPLDRQKNENKVDAIAKVFESNEVFRLAIAPEGTRKKVTEWKTGFYYIALKANVPIVPVAFNWGKKEVRLFDAFQPTGNKDADFKILQSNFKGVLGKVPQNSFEPEA</sequence>
<name>V6SL54_9FLAO</name>
<accession>V6SL54</accession>
<dbReference type="Proteomes" id="UP000018004">
    <property type="component" value="Unassembled WGS sequence"/>
</dbReference>
<dbReference type="InterPro" id="IPR002123">
    <property type="entry name" value="Plipid/glycerol_acylTrfase"/>
</dbReference>
<dbReference type="EMBL" id="AVGG01000012">
    <property type="protein sequence ID" value="ESU27159.1"/>
    <property type="molecule type" value="Genomic_DNA"/>
</dbReference>
<dbReference type="Pfam" id="PF01553">
    <property type="entry name" value="Acyltransferase"/>
    <property type="match status" value="1"/>
</dbReference>
<evidence type="ECO:0000256" key="2">
    <source>
        <dbReference type="ARBA" id="ARBA00022679"/>
    </source>
</evidence>
<dbReference type="GO" id="GO:0006654">
    <property type="term" value="P:phosphatidic acid biosynthetic process"/>
    <property type="evidence" value="ECO:0007669"/>
    <property type="project" value="TreeGrafter"/>
</dbReference>
<evidence type="ECO:0000256" key="1">
    <source>
        <dbReference type="ARBA" id="ARBA00005189"/>
    </source>
</evidence>
<dbReference type="RefSeq" id="WP_023579711.1">
    <property type="nucleotide sequence ID" value="NZ_AVGG01000012.1"/>
</dbReference>
<evidence type="ECO:0000313" key="5">
    <source>
        <dbReference type="EMBL" id="ESU27159.1"/>
    </source>
</evidence>
<dbReference type="OrthoDB" id="9796839at2"/>
<protein>
    <submittedName>
        <fullName evidence="5">Acyltransferase</fullName>
    </submittedName>
</protein>
<dbReference type="SUPFAM" id="SSF69593">
    <property type="entry name" value="Glycerol-3-phosphate (1)-acyltransferase"/>
    <property type="match status" value="1"/>
</dbReference>
<dbReference type="SMART" id="SM00563">
    <property type="entry name" value="PlsC"/>
    <property type="match status" value="1"/>
</dbReference>
<organism evidence="5 6">
    <name type="scientific">Flavobacterium limnosediminis JC2902</name>
    <dbReference type="NCBI Taxonomy" id="1341181"/>
    <lineage>
        <taxon>Bacteria</taxon>
        <taxon>Pseudomonadati</taxon>
        <taxon>Bacteroidota</taxon>
        <taxon>Flavobacteriia</taxon>
        <taxon>Flavobacteriales</taxon>
        <taxon>Flavobacteriaceae</taxon>
        <taxon>Flavobacterium</taxon>
    </lineage>
</organism>
<reference evidence="5 6" key="1">
    <citation type="submission" date="2013-08" db="EMBL/GenBank/DDBJ databases">
        <title>Flavobacterium limnosediminis JC2902 genome sequencing.</title>
        <authorList>
            <person name="Lee K."/>
            <person name="Yi H."/>
            <person name="Park S."/>
            <person name="Chun J."/>
        </authorList>
    </citation>
    <scope>NUCLEOTIDE SEQUENCE [LARGE SCALE GENOMIC DNA]</scope>
    <source>
        <strain evidence="5 6">JC2902</strain>
    </source>
</reference>
<evidence type="ECO:0000259" key="4">
    <source>
        <dbReference type="SMART" id="SM00563"/>
    </source>
</evidence>
<dbReference type="PATRIC" id="fig|1341181.4.peg.2096"/>
<proteinExistence type="predicted"/>
<keyword evidence="2 5" id="KW-0808">Transferase</keyword>
<dbReference type="GO" id="GO:0003841">
    <property type="term" value="F:1-acylglycerol-3-phosphate O-acyltransferase activity"/>
    <property type="evidence" value="ECO:0007669"/>
    <property type="project" value="TreeGrafter"/>
</dbReference>
<evidence type="ECO:0000256" key="3">
    <source>
        <dbReference type="ARBA" id="ARBA00023315"/>
    </source>
</evidence>
<dbReference type="PANTHER" id="PTHR10434">
    <property type="entry name" value="1-ACYL-SN-GLYCEROL-3-PHOSPHATE ACYLTRANSFERASE"/>
    <property type="match status" value="1"/>
</dbReference>
<comment type="pathway">
    <text evidence="1">Lipid metabolism.</text>
</comment>
<evidence type="ECO:0000313" key="6">
    <source>
        <dbReference type="Proteomes" id="UP000018004"/>
    </source>
</evidence>
<feature type="domain" description="Phospholipid/glycerol acyltransferase" evidence="4">
    <location>
        <begin position="30"/>
        <end position="142"/>
    </location>
</feature>
<keyword evidence="6" id="KW-1185">Reference proteome</keyword>
<comment type="caution">
    <text evidence="5">The sequence shown here is derived from an EMBL/GenBank/DDBJ whole genome shotgun (WGS) entry which is preliminary data.</text>
</comment>
<dbReference type="STRING" id="1341181.FLJC2902T_21310"/>
<dbReference type="eggNOG" id="COG0204">
    <property type="taxonomic scope" value="Bacteria"/>
</dbReference>
<dbReference type="PANTHER" id="PTHR10434:SF9">
    <property type="entry name" value="PHOSPHOLIPID_GLYCEROL ACYLTRANSFERASE DOMAIN-CONTAINING PROTEIN"/>
    <property type="match status" value="1"/>
</dbReference>
<keyword evidence="3 5" id="KW-0012">Acyltransferase</keyword>